<dbReference type="InterPro" id="IPR001633">
    <property type="entry name" value="EAL_dom"/>
</dbReference>
<dbReference type="SUPFAM" id="SSF55785">
    <property type="entry name" value="PYP-like sensor domain (PAS domain)"/>
    <property type="match status" value="4"/>
</dbReference>
<feature type="domain" description="PAS" evidence="3">
    <location>
        <begin position="488"/>
        <end position="557"/>
    </location>
</feature>
<evidence type="ECO:0000259" key="6">
    <source>
        <dbReference type="PROSITE" id="PS50887"/>
    </source>
</evidence>
<dbReference type="InterPro" id="IPR003018">
    <property type="entry name" value="GAF"/>
</dbReference>
<dbReference type="PROSITE" id="PS50112">
    <property type="entry name" value="PAS"/>
    <property type="match status" value="3"/>
</dbReference>
<evidence type="ECO:0000259" key="3">
    <source>
        <dbReference type="PROSITE" id="PS50112"/>
    </source>
</evidence>
<dbReference type="SUPFAM" id="SSF55781">
    <property type="entry name" value="GAF domain-like"/>
    <property type="match status" value="2"/>
</dbReference>
<dbReference type="Gene3D" id="3.20.20.450">
    <property type="entry name" value="EAL domain"/>
    <property type="match status" value="1"/>
</dbReference>
<dbReference type="EMBL" id="JAYGHT010000068">
    <property type="protein sequence ID" value="MEA5519740.1"/>
    <property type="molecule type" value="Genomic_DNA"/>
</dbReference>
<dbReference type="InterPro" id="IPR035919">
    <property type="entry name" value="EAL_sf"/>
</dbReference>
<feature type="domain" description="EAL" evidence="5">
    <location>
        <begin position="1150"/>
        <end position="1423"/>
    </location>
</feature>
<dbReference type="InterPro" id="IPR029787">
    <property type="entry name" value="Nucleotide_cyclase"/>
</dbReference>
<accession>A0ABU5TXY0</accession>
<dbReference type="SUPFAM" id="SSF141868">
    <property type="entry name" value="EAL domain-like"/>
    <property type="match status" value="1"/>
</dbReference>
<dbReference type="Gene3D" id="3.30.450.20">
    <property type="entry name" value="PAS domain"/>
    <property type="match status" value="4"/>
</dbReference>
<dbReference type="Proteomes" id="UP001301728">
    <property type="component" value="Unassembled WGS sequence"/>
</dbReference>
<dbReference type="InterPro" id="IPR052155">
    <property type="entry name" value="Biofilm_reg_signaling"/>
</dbReference>
<dbReference type="InterPro" id="IPR000160">
    <property type="entry name" value="GGDEF_dom"/>
</dbReference>
<dbReference type="PANTHER" id="PTHR44757">
    <property type="entry name" value="DIGUANYLATE CYCLASE DGCP"/>
    <property type="match status" value="1"/>
</dbReference>
<comment type="caution">
    <text evidence="7">The sequence shown here is derived from an EMBL/GenBank/DDBJ whole genome shotgun (WGS) entry which is preliminary data.</text>
</comment>
<protein>
    <submittedName>
        <fullName evidence="7">EAL domain-containing protein</fullName>
    </submittedName>
</protein>
<sequence>MSQNNQHKEDEKLERINHSVIRYSHAGLEMKNTQKLSLNEIQSIVEFTPVPLAIFRATDQSLIYCNIRFSQTLGLSAEKQKEYSQSDLYYRYEDSEILLKMLDQRGTIDNLEVQLKRRKDKGFWASLSMQSFTYNDEPAIILTFVNLSRRQIVDNILLQQLSQIQNLQEAIILIDPHGKIMDWNSTAERLFGYAQSEVIGRFIAEFNLPIFDALIASEYQTSLTSCEVPVKADIKNTYEFNYTRKTGSTLTCESTLIPLRDELNDLLGYVSINRELSNRQSSSQVEHQLLATLQAQAQQQAAVAYLGQRALTGLDLSVLIDEAVSLVARTLEVEYCKVLELMPNGYALLLRAGVGWHQGLVGYASVSASRESQAGYTLSSQQPVIVEDLRVETRFSGSPLLHNHRIVSGVSVVIPGSVEETPDFQENSSSKKNLSQAENSPSTWGVLSVHTRQYRLFTQDDVHFLEAVANVLASAIERHRAEEWMQVMKRAINSSNNGIVITDPTQPHNPIIFANSGFEKMTGYSREEALGKNCRFLQGKDRNHLAFEQIREAIFEGKSSHVIIQNHRKNGDLFWNELSISPVHNNKGHLTHFIGIQTDITQRKSYEIALYKKSQDLTKFISDLKNLHKISTRIYRNLQEMFAEYLLAGCKIFDLSMGVITQLDGEYYYLKATNQKLHKLQPGCDFNVYETYCKRVIYHQKTLTYTQLSTDNQIPKNSAFKQWKFESYIGTPIWVNGVIYGTLNFYSSQVRTQGFESLEQEIIELMSQSIGRFIAIYKTQQKQAEAEAALRESEERYRSLVELSPEAIAVHCEKKLRYINQAGAKLLGAISPEEIIGLSIEQFIHPEYINRVKHQIKQTEVKRVSVPLEEQKLIRLDGKIIDVEVAGIPANYQGKSATQLIIRDITDRKQAEAQLIYEASHDALTHLPNRSFFNEQLRKALQHSKQEQDYQFALLFLDLDRFKVINDSLGHIIGDQLLVEIARRLEACVTANHTIARLGGDEFTVLLENIQSCEDALLMAEKIHDALSQAFHLQGHDIFTTVSIGIVPSQKTCTFDANNLHSYQCLLYNHPEDLLRDADIAMYRAKEKGRARYELFDLTMQQHTLALLRLETDLRQAVFGRVKSPTIAHLESEDQYNLDLTPSLILSSSILPLLPSQNQPPEPTEFVVYYQPIVELYQGKIVGFEALVRWIHPSLGLVSPSEFIPLAEETGLIIPLGSWILKQACQQLKIWQSYSKNRETHNLKSGYNPSLTMSVNLSSQQLVQPNILEKIDQILEETDCDPHCLKLEITESVIMKNFQASTVVLEELRRRGIQLSIDDFGTGYSSLSYLHQFPINTLKIDQSFVRRLKLENSPDSEKSSQKIQIIRAIVTLAHNLDLDVIAEGIETVEQMQLLQELDCEMGQGYLFSKPLNCEQATQFLLNS</sequence>
<evidence type="ECO:0000256" key="2">
    <source>
        <dbReference type="SAM" id="MobiDB-lite"/>
    </source>
</evidence>
<feature type="coiled-coil region" evidence="1">
    <location>
        <begin position="776"/>
        <end position="803"/>
    </location>
</feature>
<dbReference type="SMART" id="SM00267">
    <property type="entry name" value="GGDEF"/>
    <property type="match status" value="1"/>
</dbReference>
<dbReference type="Gene3D" id="3.30.70.270">
    <property type="match status" value="1"/>
</dbReference>
<dbReference type="CDD" id="cd01949">
    <property type="entry name" value="GGDEF"/>
    <property type="match status" value="1"/>
</dbReference>
<dbReference type="NCBIfam" id="TIGR00229">
    <property type="entry name" value="sensory_box"/>
    <property type="match status" value="3"/>
</dbReference>
<feature type="region of interest" description="Disordered" evidence="2">
    <location>
        <begin position="421"/>
        <end position="441"/>
    </location>
</feature>
<evidence type="ECO:0000313" key="8">
    <source>
        <dbReference type="Proteomes" id="UP001301728"/>
    </source>
</evidence>
<evidence type="ECO:0000256" key="1">
    <source>
        <dbReference type="SAM" id="Coils"/>
    </source>
</evidence>
<feature type="domain" description="PAC" evidence="4">
    <location>
        <begin position="558"/>
        <end position="612"/>
    </location>
</feature>
<dbReference type="InterPro" id="IPR001610">
    <property type="entry name" value="PAC"/>
</dbReference>
<organism evidence="7 8">
    <name type="scientific">Limnoraphis robusta CCNP1315</name>
    <dbReference type="NCBI Taxonomy" id="3110306"/>
    <lineage>
        <taxon>Bacteria</taxon>
        <taxon>Bacillati</taxon>
        <taxon>Cyanobacteriota</taxon>
        <taxon>Cyanophyceae</taxon>
        <taxon>Oscillatoriophycideae</taxon>
        <taxon>Oscillatoriales</taxon>
        <taxon>Sirenicapillariaceae</taxon>
        <taxon>Limnoraphis</taxon>
    </lineage>
</organism>
<dbReference type="PROSITE" id="PS50113">
    <property type="entry name" value="PAC"/>
    <property type="match status" value="2"/>
</dbReference>
<name>A0ABU5TXY0_9CYAN</name>
<evidence type="ECO:0000313" key="7">
    <source>
        <dbReference type="EMBL" id="MEA5519740.1"/>
    </source>
</evidence>
<feature type="domain" description="PAS" evidence="3">
    <location>
        <begin position="164"/>
        <end position="201"/>
    </location>
</feature>
<dbReference type="SMART" id="SM00052">
    <property type="entry name" value="EAL"/>
    <property type="match status" value="1"/>
</dbReference>
<dbReference type="InterPro" id="IPR013767">
    <property type="entry name" value="PAS_fold"/>
</dbReference>
<dbReference type="Gene3D" id="3.30.450.40">
    <property type="match status" value="2"/>
</dbReference>
<reference evidence="7 8" key="1">
    <citation type="submission" date="2023-12" db="EMBL/GenBank/DDBJ databases">
        <title>Baltic Sea Cyanobacteria.</title>
        <authorList>
            <person name="Delbaje E."/>
            <person name="Fewer D.P."/>
            <person name="Shishido T.K."/>
        </authorList>
    </citation>
    <scope>NUCLEOTIDE SEQUENCE [LARGE SCALE GENOMIC DNA]</scope>
    <source>
        <strain evidence="7 8">CCNP 1315</strain>
    </source>
</reference>
<dbReference type="SMART" id="SM00091">
    <property type="entry name" value="PAS"/>
    <property type="match status" value="4"/>
</dbReference>
<dbReference type="InterPro" id="IPR035965">
    <property type="entry name" value="PAS-like_dom_sf"/>
</dbReference>
<evidence type="ECO:0000259" key="5">
    <source>
        <dbReference type="PROSITE" id="PS50883"/>
    </source>
</evidence>
<dbReference type="InterPro" id="IPR043128">
    <property type="entry name" value="Rev_trsase/Diguanyl_cyclase"/>
</dbReference>
<dbReference type="InterPro" id="IPR029016">
    <property type="entry name" value="GAF-like_dom_sf"/>
</dbReference>
<gene>
    <name evidence="7" type="ORF">VB854_12380</name>
</gene>
<dbReference type="PROSITE" id="PS50883">
    <property type="entry name" value="EAL"/>
    <property type="match status" value="1"/>
</dbReference>
<dbReference type="SUPFAM" id="SSF55073">
    <property type="entry name" value="Nucleotide cyclase"/>
    <property type="match status" value="1"/>
</dbReference>
<dbReference type="CDD" id="cd00130">
    <property type="entry name" value="PAS"/>
    <property type="match status" value="3"/>
</dbReference>
<feature type="domain" description="PAS" evidence="3">
    <location>
        <begin position="793"/>
        <end position="863"/>
    </location>
</feature>
<dbReference type="InterPro" id="IPR000014">
    <property type="entry name" value="PAS"/>
</dbReference>
<dbReference type="Pfam" id="PF01590">
    <property type="entry name" value="GAF"/>
    <property type="match status" value="2"/>
</dbReference>
<dbReference type="PROSITE" id="PS50887">
    <property type="entry name" value="GGDEF"/>
    <property type="match status" value="1"/>
</dbReference>
<dbReference type="InterPro" id="IPR000700">
    <property type="entry name" value="PAS-assoc_C"/>
</dbReference>
<dbReference type="SMART" id="SM00065">
    <property type="entry name" value="GAF"/>
    <property type="match status" value="2"/>
</dbReference>
<feature type="domain" description="GGDEF" evidence="6">
    <location>
        <begin position="950"/>
        <end position="1098"/>
    </location>
</feature>
<feature type="compositionally biased region" description="Polar residues" evidence="2">
    <location>
        <begin position="424"/>
        <end position="441"/>
    </location>
</feature>
<dbReference type="Pfam" id="PF00990">
    <property type="entry name" value="GGDEF"/>
    <property type="match status" value="1"/>
</dbReference>
<dbReference type="NCBIfam" id="TIGR00254">
    <property type="entry name" value="GGDEF"/>
    <property type="match status" value="1"/>
</dbReference>
<proteinExistence type="predicted"/>
<feature type="domain" description="PAC" evidence="4">
    <location>
        <begin position="236"/>
        <end position="288"/>
    </location>
</feature>
<dbReference type="PANTHER" id="PTHR44757:SF2">
    <property type="entry name" value="BIOFILM ARCHITECTURE MAINTENANCE PROTEIN MBAA"/>
    <property type="match status" value="1"/>
</dbReference>
<dbReference type="RefSeq" id="WP_323272624.1">
    <property type="nucleotide sequence ID" value="NZ_JAYGHT010000068.1"/>
</dbReference>
<keyword evidence="8" id="KW-1185">Reference proteome</keyword>
<dbReference type="CDD" id="cd01948">
    <property type="entry name" value="EAL"/>
    <property type="match status" value="1"/>
</dbReference>
<dbReference type="Pfam" id="PF00563">
    <property type="entry name" value="EAL"/>
    <property type="match status" value="1"/>
</dbReference>
<dbReference type="SMART" id="SM00086">
    <property type="entry name" value="PAC"/>
    <property type="match status" value="4"/>
</dbReference>
<dbReference type="Pfam" id="PF13426">
    <property type="entry name" value="PAS_9"/>
    <property type="match status" value="3"/>
</dbReference>
<keyword evidence="1" id="KW-0175">Coiled coil</keyword>
<evidence type="ECO:0000259" key="4">
    <source>
        <dbReference type="PROSITE" id="PS50113"/>
    </source>
</evidence>
<dbReference type="Pfam" id="PF00989">
    <property type="entry name" value="PAS"/>
    <property type="match status" value="1"/>
</dbReference>